<sequence>MVGTAGTLEYDVLREWGRLRSLWKMKTPAFLQDTWVPASWEYLLALEGDPALVKAKFYYNSGWMRVEMSPVGPSHAQDNGLVASIIAQWLLIRALPLYSYINVTLRKTGLQEAQPALAYFAGQAGARPARSNRPIDLETVQAPVLAIEISASTLADDLDAKRELYTRLGVGEYWVVDVEAVEVRMFGTAEGESGLVAIQHSRVLVGLEPSALAEALRRGQSEGDASAMRYISNL</sequence>
<name>Q7NFD2_GLOVI</name>
<dbReference type="Proteomes" id="UP000000557">
    <property type="component" value="Chromosome"/>
</dbReference>
<dbReference type="InterPro" id="IPR011335">
    <property type="entry name" value="Restrct_endonuc-II-like"/>
</dbReference>
<reference evidence="2 3" key="2">
    <citation type="journal article" date="2003" name="DNA Res.">
        <title>Complete genome structure of Gloeobacter violaceus PCC 7421, a cyanobacterium that lacks thylakoids (supplement).</title>
        <authorList>
            <person name="Nakamura Y."/>
            <person name="Kaneko T."/>
            <person name="Sato S."/>
            <person name="Mimuro M."/>
            <person name="Miyashita H."/>
            <person name="Tsuchiya T."/>
            <person name="Sasamoto S."/>
            <person name="Watanabe A."/>
            <person name="Kawashima K."/>
            <person name="Kishida Y."/>
            <person name="Kiyokawa C."/>
            <person name="Kohara M."/>
            <person name="Matsumoto M."/>
            <person name="Matsuno A."/>
            <person name="Nakazaki N."/>
            <person name="Shimpo S."/>
            <person name="Takeuchi C."/>
            <person name="Yamada M."/>
            <person name="Tabata S."/>
        </authorList>
    </citation>
    <scope>NUCLEOTIDE SEQUENCE [LARGE SCALE GENOMIC DNA]</scope>
    <source>
        <strain evidence="3">ATCC 29082 / PCC 7421</strain>
    </source>
</reference>
<dbReference type="HOGENOM" id="CLU_112364_0_0_3"/>
<evidence type="ECO:0000259" key="1">
    <source>
        <dbReference type="Pfam" id="PF05685"/>
    </source>
</evidence>
<dbReference type="PhylomeDB" id="Q7NFD2"/>
<accession>Q7NFD2</accession>
<dbReference type="Gene3D" id="3.90.1570.10">
    <property type="entry name" value="tt1808, chain A"/>
    <property type="match status" value="1"/>
</dbReference>
<gene>
    <name evidence="2" type="ordered locus">gll3594</name>
</gene>
<dbReference type="PANTHER" id="PTHR35400">
    <property type="entry name" value="SLR1083 PROTEIN"/>
    <property type="match status" value="1"/>
</dbReference>
<dbReference type="eggNOG" id="COG4636">
    <property type="taxonomic scope" value="Bacteria"/>
</dbReference>
<dbReference type="PANTHER" id="PTHR35400:SF1">
    <property type="entry name" value="SLR1083 PROTEIN"/>
    <property type="match status" value="1"/>
</dbReference>
<dbReference type="SUPFAM" id="SSF52980">
    <property type="entry name" value="Restriction endonuclease-like"/>
    <property type="match status" value="1"/>
</dbReference>
<dbReference type="InParanoid" id="Q7NFD2"/>
<dbReference type="EnsemblBacteria" id="BAC91535">
    <property type="protein sequence ID" value="BAC91535"/>
    <property type="gene ID" value="BAC91535"/>
</dbReference>
<dbReference type="EMBL" id="BA000045">
    <property type="protein sequence ID" value="BAC91535.1"/>
    <property type="molecule type" value="Genomic_DNA"/>
</dbReference>
<protein>
    <submittedName>
        <fullName evidence="2">Gll3594 protein</fullName>
    </submittedName>
</protein>
<evidence type="ECO:0000313" key="2">
    <source>
        <dbReference type="EMBL" id="BAC91535.1"/>
    </source>
</evidence>
<dbReference type="AlphaFoldDB" id="Q7NFD2"/>
<dbReference type="InterPro" id="IPR012296">
    <property type="entry name" value="Nuclease_put_TT1808"/>
</dbReference>
<reference evidence="2 3" key="1">
    <citation type="journal article" date="2003" name="DNA Res.">
        <title>Complete genome structure of Gloeobacter violaceus PCC 7421, a cyanobacterium that lacks thylakoids.</title>
        <authorList>
            <person name="Nakamura Y."/>
            <person name="Kaneko T."/>
            <person name="Sato S."/>
            <person name="Mimuro M."/>
            <person name="Miyashita H."/>
            <person name="Tsuchiya T."/>
            <person name="Sasamoto S."/>
            <person name="Watanabe A."/>
            <person name="Kawashima K."/>
            <person name="Kishida Y."/>
            <person name="Kiyokawa C."/>
            <person name="Kohara M."/>
            <person name="Matsumoto M."/>
            <person name="Matsuno A."/>
            <person name="Nakazaki N."/>
            <person name="Shimpo S."/>
            <person name="Takeuchi C."/>
            <person name="Yamada M."/>
            <person name="Tabata S."/>
        </authorList>
    </citation>
    <scope>NUCLEOTIDE SEQUENCE [LARGE SCALE GENOMIC DNA]</scope>
    <source>
        <strain evidence="3">ATCC 29082 / PCC 7421</strain>
    </source>
</reference>
<keyword evidence="3" id="KW-1185">Reference proteome</keyword>
<dbReference type="KEGG" id="gvi:gll3594"/>
<dbReference type="OrthoDB" id="459822at2"/>
<feature type="domain" description="Putative restriction endonuclease" evidence="1">
    <location>
        <begin position="41"/>
        <end position="201"/>
    </location>
</feature>
<dbReference type="Pfam" id="PF05685">
    <property type="entry name" value="Uma2"/>
    <property type="match status" value="1"/>
</dbReference>
<dbReference type="InterPro" id="IPR008538">
    <property type="entry name" value="Uma2"/>
</dbReference>
<dbReference type="CDD" id="cd06260">
    <property type="entry name" value="DUF820-like"/>
    <property type="match status" value="1"/>
</dbReference>
<dbReference type="STRING" id="251221.gene:10761109"/>
<organism evidence="2 3">
    <name type="scientific">Gloeobacter violaceus (strain ATCC 29082 / PCC 7421)</name>
    <dbReference type="NCBI Taxonomy" id="251221"/>
    <lineage>
        <taxon>Bacteria</taxon>
        <taxon>Bacillati</taxon>
        <taxon>Cyanobacteriota</taxon>
        <taxon>Cyanophyceae</taxon>
        <taxon>Gloeobacterales</taxon>
        <taxon>Gloeobacteraceae</taxon>
        <taxon>Gloeobacter</taxon>
    </lineage>
</organism>
<evidence type="ECO:0000313" key="3">
    <source>
        <dbReference type="Proteomes" id="UP000000557"/>
    </source>
</evidence>
<proteinExistence type="predicted"/>